<evidence type="ECO:0000256" key="3">
    <source>
        <dbReference type="ARBA" id="ARBA00022630"/>
    </source>
</evidence>
<dbReference type="KEGG" id="dsc:ABOD76_01175"/>
<gene>
    <name evidence="7" type="ORF">ABOD76_01175</name>
</gene>
<dbReference type="Gene3D" id="3.30.43.10">
    <property type="entry name" value="Uridine Diphospho-n-acetylenolpyruvylglucosamine Reductase, domain 2"/>
    <property type="match status" value="1"/>
</dbReference>
<dbReference type="GO" id="GO:0016491">
    <property type="term" value="F:oxidoreductase activity"/>
    <property type="evidence" value="ECO:0007669"/>
    <property type="project" value="UniProtKB-KW"/>
</dbReference>
<evidence type="ECO:0000259" key="6">
    <source>
        <dbReference type="PROSITE" id="PS51387"/>
    </source>
</evidence>
<evidence type="ECO:0000313" key="7">
    <source>
        <dbReference type="EMBL" id="XBV83369.1"/>
    </source>
</evidence>
<comment type="cofactor">
    <cofactor evidence="1">
        <name>FAD</name>
        <dbReference type="ChEBI" id="CHEBI:57692"/>
    </cofactor>
</comment>
<dbReference type="Pfam" id="PF08031">
    <property type="entry name" value="BBE"/>
    <property type="match status" value="1"/>
</dbReference>
<keyword evidence="5" id="KW-0560">Oxidoreductase</keyword>
<dbReference type="InterPro" id="IPR012951">
    <property type="entry name" value="BBE"/>
</dbReference>
<organism evidence="7">
    <name type="scientific">Deinococcus sonorensis KR-87</name>
    <dbReference type="NCBI Taxonomy" id="694439"/>
    <lineage>
        <taxon>Bacteria</taxon>
        <taxon>Thermotogati</taxon>
        <taxon>Deinococcota</taxon>
        <taxon>Deinococci</taxon>
        <taxon>Deinococcales</taxon>
        <taxon>Deinococcaceae</taxon>
        <taxon>Deinococcus</taxon>
    </lineage>
</organism>
<dbReference type="InterPro" id="IPR006093">
    <property type="entry name" value="Oxy_OxRdtase_FAD_BS"/>
</dbReference>
<dbReference type="InterPro" id="IPR006094">
    <property type="entry name" value="Oxid_FAD_bind_N"/>
</dbReference>
<dbReference type="PANTHER" id="PTHR42973">
    <property type="entry name" value="BINDING OXIDOREDUCTASE, PUTATIVE (AFU_ORTHOLOGUE AFUA_1G17690)-RELATED"/>
    <property type="match status" value="1"/>
</dbReference>
<dbReference type="PROSITE" id="PS51387">
    <property type="entry name" value="FAD_PCMH"/>
    <property type="match status" value="1"/>
</dbReference>
<dbReference type="PROSITE" id="PS00862">
    <property type="entry name" value="OX2_COVAL_FAD"/>
    <property type="match status" value="1"/>
</dbReference>
<dbReference type="InterPro" id="IPR036318">
    <property type="entry name" value="FAD-bd_PCMH-like_sf"/>
</dbReference>
<dbReference type="InterPro" id="IPR050416">
    <property type="entry name" value="FAD-linked_Oxidoreductase"/>
</dbReference>
<keyword evidence="3" id="KW-0285">Flavoprotein</keyword>
<evidence type="ECO:0000256" key="5">
    <source>
        <dbReference type="ARBA" id="ARBA00023002"/>
    </source>
</evidence>
<evidence type="ECO:0000256" key="4">
    <source>
        <dbReference type="ARBA" id="ARBA00022827"/>
    </source>
</evidence>
<dbReference type="GO" id="GO:0071949">
    <property type="term" value="F:FAD binding"/>
    <property type="evidence" value="ECO:0007669"/>
    <property type="project" value="InterPro"/>
</dbReference>
<dbReference type="SUPFAM" id="SSF56176">
    <property type="entry name" value="FAD-binding/transporter-associated domain-like"/>
    <property type="match status" value="1"/>
</dbReference>
<dbReference type="Pfam" id="PF01565">
    <property type="entry name" value="FAD_binding_4"/>
    <property type="match status" value="1"/>
</dbReference>
<name>A0AAU7U4C1_9DEIO</name>
<dbReference type="PANTHER" id="PTHR42973:SF39">
    <property type="entry name" value="FAD-BINDING PCMH-TYPE DOMAIN-CONTAINING PROTEIN"/>
    <property type="match status" value="1"/>
</dbReference>
<accession>A0AAU7U4C1</accession>
<feature type="domain" description="FAD-binding PCMH-type" evidence="6">
    <location>
        <begin position="42"/>
        <end position="212"/>
    </location>
</feature>
<keyword evidence="7" id="KW-0614">Plasmid</keyword>
<protein>
    <submittedName>
        <fullName evidence="7">FAD-dependent oxidoreductase</fullName>
    </submittedName>
</protein>
<evidence type="ECO:0000256" key="1">
    <source>
        <dbReference type="ARBA" id="ARBA00001974"/>
    </source>
</evidence>
<keyword evidence="4" id="KW-0274">FAD</keyword>
<comment type="similarity">
    <text evidence="2">Belongs to the oxygen-dependent FAD-linked oxidoreductase family.</text>
</comment>
<dbReference type="Gene3D" id="3.30.465.10">
    <property type="match status" value="1"/>
</dbReference>
<evidence type="ECO:0000256" key="2">
    <source>
        <dbReference type="ARBA" id="ARBA00005466"/>
    </source>
</evidence>
<dbReference type="AlphaFoldDB" id="A0AAU7U4C1"/>
<proteinExistence type="inferred from homology"/>
<sequence>MTQMIELSTPDLRPLAAALMGEVLTPESAGYQEARQVWNGAVDLHPAAIVRPLQAQDVAEAVRFARRHALPVAVRSGGHSPAGFGTVEGGLVIDLSQMTGLTVDPATRRVQVEPGLTWGEVADALQPHGLAITAGDTPTVGVGGLTQGGGIGWFVRKHGLAVDRLRAVDLVTAEGELLRASADEHPELFWGVRGGGANFGIITRYEFEAHPGGTVLGGIVIFDGTDARRLLGEYARIAAAAPDELSTQALLFAAPPLPFIPAEAVGQPLFAVSMCYSGDPEAGEAVLAPLRQLAPSILDLVAPMPYSGILKLPLYAQAGEHGFRHFVRSQFVQQVDDAFLDALVGGVTEVFSPGTGIQLRVLGGELARIPAGSTAFSHRDKAALLMISHMVPLDVPAEAAAPAAQATETIFAATRPHAAGTYGNFLSVGEEGRVGEVFSAAALDRLAALKRQLDPHNMFARNANVRP</sequence>
<dbReference type="Gene3D" id="3.40.462.20">
    <property type="match status" value="1"/>
</dbReference>
<reference evidence="7" key="1">
    <citation type="submission" date="2024-06" db="EMBL/GenBank/DDBJ databases">
        <title>Draft Genome Sequence of Deinococcus sonorensis Type Strain KR-87, a Biofilm Producing Representative of the Genus Deinococcus.</title>
        <authorList>
            <person name="Boren L.S."/>
            <person name="Grosso R.A."/>
            <person name="Hugenberg-Cox A.N."/>
            <person name="Hill J.T.E."/>
            <person name="Albert C.M."/>
            <person name="Tuohy J.M."/>
        </authorList>
    </citation>
    <scope>NUCLEOTIDE SEQUENCE</scope>
    <source>
        <strain evidence="7">KR-87</strain>
        <plasmid evidence="7">pDson04</plasmid>
    </source>
</reference>
<dbReference type="InterPro" id="IPR016169">
    <property type="entry name" value="FAD-bd_PCMH_sub2"/>
</dbReference>
<dbReference type="InterPro" id="IPR016167">
    <property type="entry name" value="FAD-bd_PCMH_sub1"/>
</dbReference>
<dbReference type="EMBL" id="CP158296">
    <property type="protein sequence ID" value="XBV83369.1"/>
    <property type="molecule type" value="Genomic_DNA"/>
</dbReference>
<dbReference type="InterPro" id="IPR016166">
    <property type="entry name" value="FAD-bd_PCMH"/>
</dbReference>
<geneLocation type="plasmid" evidence="7">
    <name>pDson04</name>
</geneLocation>
<dbReference type="RefSeq" id="WP_350240802.1">
    <property type="nucleotide sequence ID" value="NZ_CP158296.1"/>
</dbReference>